<name>A0A370TM60_9HELO</name>
<dbReference type="Proteomes" id="UP000254866">
    <property type="component" value="Unassembled WGS sequence"/>
</dbReference>
<evidence type="ECO:0000313" key="2">
    <source>
        <dbReference type="EMBL" id="RDL36611.1"/>
    </source>
</evidence>
<reference evidence="2 3" key="1">
    <citation type="journal article" date="2018" name="IMA Fungus">
        <title>IMA Genome-F 9: Draft genome sequence of Annulohypoxylon stygium, Aspergillus mulundensis, Berkeleyomyces basicola (syn. Thielaviopsis basicola), Ceratocystis smalleyi, two Cercospora beticola strains, Coleophoma cylindrospora, Fusarium fracticaudum, Phialophora cf. hyalina, and Morchella septimelata.</title>
        <authorList>
            <person name="Wingfield B.D."/>
            <person name="Bills G.F."/>
            <person name="Dong Y."/>
            <person name="Huang W."/>
            <person name="Nel W.J."/>
            <person name="Swalarsk-Parry B.S."/>
            <person name="Vaghefi N."/>
            <person name="Wilken P.M."/>
            <person name="An Z."/>
            <person name="de Beer Z.W."/>
            <person name="De Vos L."/>
            <person name="Chen L."/>
            <person name="Duong T.A."/>
            <person name="Gao Y."/>
            <person name="Hammerbacher A."/>
            <person name="Kikkert J.R."/>
            <person name="Li Y."/>
            <person name="Li H."/>
            <person name="Li K."/>
            <person name="Li Q."/>
            <person name="Liu X."/>
            <person name="Ma X."/>
            <person name="Naidoo K."/>
            <person name="Pethybridge S.J."/>
            <person name="Sun J."/>
            <person name="Steenkamp E.T."/>
            <person name="van der Nest M.A."/>
            <person name="van Wyk S."/>
            <person name="Wingfield M.J."/>
            <person name="Xiong C."/>
            <person name="Yue Q."/>
            <person name="Zhang X."/>
        </authorList>
    </citation>
    <scope>NUCLEOTIDE SEQUENCE [LARGE SCALE GENOMIC DNA]</scope>
    <source>
        <strain evidence="2 3">BP 5553</strain>
    </source>
</reference>
<dbReference type="GeneID" id="43598812"/>
<organism evidence="2 3">
    <name type="scientific">Venustampulla echinocandica</name>
    <dbReference type="NCBI Taxonomy" id="2656787"/>
    <lineage>
        <taxon>Eukaryota</taxon>
        <taxon>Fungi</taxon>
        <taxon>Dikarya</taxon>
        <taxon>Ascomycota</taxon>
        <taxon>Pezizomycotina</taxon>
        <taxon>Leotiomycetes</taxon>
        <taxon>Helotiales</taxon>
        <taxon>Pleuroascaceae</taxon>
        <taxon>Venustampulla</taxon>
    </lineage>
</organism>
<dbReference type="RefSeq" id="XP_031869267.1">
    <property type="nucleotide sequence ID" value="XM_032014586.1"/>
</dbReference>
<evidence type="ECO:0000313" key="3">
    <source>
        <dbReference type="Proteomes" id="UP000254866"/>
    </source>
</evidence>
<feature type="region of interest" description="Disordered" evidence="1">
    <location>
        <begin position="43"/>
        <end position="63"/>
    </location>
</feature>
<feature type="compositionally biased region" description="Low complexity" evidence="1">
    <location>
        <begin position="54"/>
        <end position="63"/>
    </location>
</feature>
<sequence>MHRLPTFCVAEVQATPDLQTEPDSAPDIEKNQITKTTITIPSPSAHILHDPRPTATAASSSDISSDARHYITARFYQRAIMSWLDSLVYGLDRRPPEE</sequence>
<comment type="caution">
    <text evidence="2">The sequence shown here is derived from an EMBL/GenBank/DDBJ whole genome shotgun (WGS) entry which is preliminary data.</text>
</comment>
<proteinExistence type="predicted"/>
<gene>
    <name evidence="2" type="ORF">BP5553_05963</name>
</gene>
<dbReference type="AlphaFoldDB" id="A0A370TM60"/>
<evidence type="ECO:0000256" key="1">
    <source>
        <dbReference type="SAM" id="MobiDB-lite"/>
    </source>
</evidence>
<keyword evidence="3" id="KW-1185">Reference proteome</keyword>
<accession>A0A370TM60</accession>
<dbReference type="EMBL" id="NPIC01000004">
    <property type="protein sequence ID" value="RDL36611.1"/>
    <property type="molecule type" value="Genomic_DNA"/>
</dbReference>
<protein>
    <submittedName>
        <fullName evidence="2">Uncharacterized protein</fullName>
    </submittedName>
</protein>